<feature type="domain" description="Polysaccharide pyruvyl transferase" evidence="1">
    <location>
        <begin position="13"/>
        <end position="300"/>
    </location>
</feature>
<evidence type="ECO:0000313" key="2">
    <source>
        <dbReference type="EMBL" id="RGW66745.1"/>
    </source>
</evidence>
<dbReference type="Pfam" id="PF04230">
    <property type="entry name" value="PS_pyruv_trans"/>
    <property type="match status" value="1"/>
</dbReference>
<name>A0AA92W7F6_9BACT</name>
<organism evidence="2 3">
    <name type="scientific">Segatella copri</name>
    <dbReference type="NCBI Taxonomy" id="165179"/>
    <lineage>
        <taxon>Bacteria</taxon>
        <taxon>Pseudomonadati</taxon>
        <taxon>Bacteroidota</taxon>
        <taxon>Bacteroidia</taxon>
        <taxon>Bacteroidales</taxon>
        <taxon>Prevotellaceae</taxon>
        <taxon>Segatella</taxon>
    </lineage>
</organism>
<reference evidence="2 3" key="1">
    <citation type="submission" date="2018-08" db="EMBL/GenBank/DDBJ databases">
        <title>A genome reference for cultivated species of the human gut microbiota.</title>
        <authorList>
            <person name="Zou Y."/>
            <person name="Xue W."/>
            <person name="Luo G."/>
        </authorList>
    </citation>
    <scope>NUCLEOTIDE SEQUENCE [LARGE SCALE GENOMIC DNA]</scope>
    <source>
        <strain evidence="2 3">AF11-14</strain>
    </source>
</reference>
<keyword evidence="2" id="KW-0808">Transferase</keyword>
<dbReference type="RefSeq" id="WP_118140691.1">
    <property type="nucleotide sequence ID" value="NZ_QSAQ01000029.1"/>
</dbReference>
<dbReference type="InterPro" id="IPR007345">
    <property type="entry name" value="Polysacch_pyruvyl_Trfase"/>
</dbReference>
<dbReference type="GO" id="GO:0016740">
    <property type="term" value="F:transferase activity"/>
    <property type="evidence" value="ECO:0007669"/>
    <property type="project" value="UniProtKB-KW"/>
</dbReference>
<evidence type="ECO:0000313" key="3">
    <source>
        <dbReference type="Proteomes" id="UP000286077"/>
    </source>
</evidence>
<comment type="caution">
    <text evidence="2">The sequence shown here is derived from an EMBL/GenBank/DDBJ whole genome shotgun (WGS) entry which is preliminary data.</text>
</comment>
<sequence length="365" mass="42048">MDIKVITRHAPSNYGSLLQSIATLRVFKKLGHDCTVIDYRRKDEQGINSVLSPLKGKAEWNGNFAKKILYVLLRYPENKVAEIKFGKMRNHFLKMTRKCERLQDLKSLSADCFVTGSDQVWGPTMNGDFDEAYFLSFASHCRKIAYAASFGKTQFTENTVVAYEKLLKRYNAIAVREDSAVKMLNEWQIPCEGQVLDPTLMMTGEEWCQFIDKDIDGQYVLVYQLHNNPKLCDYAKRFAKQVGLPLLRVSPTFHQFKWGGKFMYLPNLPEFLSLIKNSSYMITDSFHGTAFALNFNKQFIEILPNTKTGSRNQSILNLTGLTDRIVTDYEDFSIAKREINYVKVNEILAKEREKSLNILKKMLSE</sequence>
<gene>
    <name evidence="2" type="ORF">DWV60_10945</name>
</gene>
<dbReference type="Proteomes" id="UP000286077">
    <property type="component" value="Unassembled WGS sequence"/>
</dbReference>
<proteinExistence type="predicted"/>
<dbReference type="AlphaFoldDB" id="A0AA92W7F6"/>
<evidence type="ECO:0000259" key="1">
    <source>
        <dbReference type="Pfam" id="PF04230"/>
    </source>
</evidence>
<protein>
    <submittedName>
        <fullName evidence="2">Polysaccharide pyruvyl transferase family protein</fullName>
    </submittedName>
</protein>
<dbReference type="EMBL" id="QSAQ01000029">
    <property type="protein sequence ID" value="RGW66745.1"/>
    <property type="molecule type" value="Genomic_DNA"/>
</dbReference>
<accession>A0AA92W7F6</accession>